<dbReference type="Proteomes" id="UP001595997">
    <property type="component" value="Unassembled WGS sequence"/>
</dbReference>
<evidence type="ECO:0000313" key="6">
    <source>
        <dbReference type="Proteomes" id="UP001595997"/>
    </source>
</evidence>
<name>A0ABV9A7M4_9ACTN</name>
<dbReference type="InterPro" id="IPR001926">
    <property type="entry name" value="TrpB-like_PALP"/>
</dbReference>
<dbReference type="SUPFAM" id="SSF53686">
    <property type="entry name" value="Tryptophan synthase beta subunit-like PLP-dependent enzymes"/>
    <property type="match status" value="1"/>
</dbReference>
<keyword evidence="2" id="KW-0663">Pyridoxal phosphate</keyword>
<dbReference type="RefSeq" id="WP_386448758.1">
    <property type="nucleotide sequence ID" value="NZ_JBHSFH010000007.1"/>
</dbReference>
<evidence type="ECO:0000256" key="1">
    <source>
        <dbReference type="ARBA" id="ARBA00001933"/>
    </source>
</evidence>
<reference evidence="6" key="1">
    <citation type="journal article" date="2019" name="Int. J. Syst. Evol. Microbiol.">
        <title>The Global Catalogue of Microorganisms (GCM) 10K type strain sequencing project: providing services to taxonomists for standard genome sequencing and annotation.</title>
        <authorList>
            <consortium name="The Broad Institute Genomics Platform"/>
            <consortium name="The Broad Institute Genome Sequencing Center for Infectious Disease"/>
            <person name="Wu L."/>
            <person name="Ma J."/>
        </authorList>
    </citation>
    <scope>NUCLEOTIDE SEQUENCE [LARGE SCALE GENOMIC DNA]</scope>
    <source>
        <strain evidence="6">CGMCC 4.7357</strain>
    </source>
</reference>
<protein>
    <submittedName>
        <fullName evidence="5">PLP-dependent cysteine synthase family protein</fullName>
    </submittedName>
</protein>
<dbReference type="InterPro" id="IPR036052">
    <property type="entry name" value="TrpB-like_PALP_sf"/>
</dbReference>
<sequence>MRSQITPHITPPARSALSGLVGNTPVLQVSEPLTSAGRGFWAKLEGFNPGGIKDRPALHMVERARARGDLRPGARIVESTSGTLGLGLALAGMVYGHPVTLVTDPGLEASMVRLLTAYGALVDIVGEPHPTGGWQQARRDRVDQLRAQHPESWCPDQYNNPDNISAYTPLALELASQLGHIDVLVCSVGTGGHSAGLSRVLRQLYSGLRLVGVDTVGSTIFGQDARPRLMRGLGSSIYPGNIAYENFSEVHWVAPGEAVWTCRRLANSHYATGGWSVGAVALVAGWLARSLPDETRIVAIFPDGPQRYLGTVFDDDYCAAHGLLDSPPAPEPEVIGRPDEKEVTRWTRCTTVVDPLRPGGRDTVAGLPGPDTAEAGENEASELPGRKEENR</sequence>
<evidence type="ECO:0000259" key="4">
    <source>
        <dbReference type="Pfam" id="PF00291"/>
    </source>
</evidence>
<gene>
    <name evidence="5" type="ORF">ACFPA8_16010</name>
</gene>
<accession>A0ABV9A7M4</accession>
<keyword evidence="6" id="KW-1185">Reference proteome</keyword>
<dbReference type="EMBL" id="JBHSFH010000007">
    <property type="protein sequence ID" value="MFC4495634.1"/>
    <property type="molecule type" value="Genomic_DNA"/>
</dbReference>
<dbReference type="PANTHER" id="PTHR10314">
    <property type="entry name" value="CYSTATHIONINE BETA-SYNTHASE"/>
    <property type="match status" value="1"/>
</dbReference>
<evidence type="ECO:0000256" key="3">
    <source>
        <dbReference type="SAM" id="MobiDB-lite"/>
    </source>
</evidence>
<dbReference type="Pfam" id="PF00291">
    <property type="entry name" value="PALP"/>
    <property type="match status" value="1"/>
</dbReference>
<feature type="region of interest" description="Disordered" evidence="3">
    <location>
        <begin position="354"/>
        <end position="391"/>
    </location>
</feature>
<feature type="domain" description="Tryptophan synthase beta chain-like PALP" evidence="4">
    <location>
        <begin position="18"/>
        <end position="303"/>
    </location>
</feature>
<dbReference type="Gene3D" id="3.40.50.1100">
    <property type="match status" value="2"/>
</dbReference>
<organism evidence="5 6">
    <name type="scientific">Streptomyces ovatisporus</name>
    <dbReference type="NCBI Taxonomy" id="1128682"/>
    <lineage>
        <taxon>Bacteria</taxon>
        <taxon>Bacillati</taxon>
        <taxon>Actinomycetota</taxon>
        <taxon>Actinomycetes</taxon>
        <taxon>Kitasatosporales</taxon>
        <taxon>Streptomycetaceae</taxon>
        <taxon>Streptomyces</taxon>
    </lineage>
</organism>
<comment type="caution">
    <text evidence="5">The sequence shown here is derived from an EMBL/GenBank/DDBJ whole genome shotgun (WGS) entry which is preliminary data.</text>
</comment>
<dbReference type="CDD" id="cd01561">
    <property type="entry name" value="CBS_like"/>
    <property type="match status" value="1"/>
</dbReference>
<evidence type="ECO:0000313" key="5">
    <source>
        <dbReference type="EMBL" id="MFC4495634.1"/>
    </source>
</evidence>
<dbReference type="InterPro" id="IPR050214">
    <property type="entry name" value="Cys_Synth/Cystath_Beta-Synth"/>
</dbReference>
<evidence type="ECO:0000256" key="2">
    <source>
        <dbReference type="ARBA" id="ARBA00022898"/>
    </source>
</evidence>
<proteinExistence type="predicted"/>
<comment type="cofactor">
    <cofactor evidence="1">
        <name>pyridoxal 5'-phosphate</name>
        <dbReference type="ChEBI" id="CHEBI:597326"/>
    </cofactor>
</comment>